<accession>A0A7W3J8V6</accession>
<reference evidence="2 3" key="1">
    <citation type="submission" date="2020-07" db="EMBL/GenBank/DDBJ databases">
        <title>Sequencing the genomes of 1000 actinobacteria strains.</title>
        <authorList>
            <person name="Klenk H.-P."/>
        </authorList>
    </citation>
    <scope>NUCLEOTIDE SEQUENCE [LARGE SCALE GENOMIC DNA]</scope>
    <source>
        <strain evidence="2 3">DSM 44121</strain>
    </source>
</reference>
<dbReference type="Proteomes" id="UP000540568">
    <property type="component" value="Unassembled WGS sequence"/>
</dbReference>
<proteinExistence type="predicted"/>
<organism evidence="2 3">
    <name type="scientific">Promicromonospora sukumoe</name>
    <dbReference type="NCBI Taxonomy" id="88382"/>
    <lineage>
        <taxon>Bacteria</taxon>
        <taxon>Bacillati</taxon>
        <taxon>Actinomycetota</taxon>
        <taxon>Actinomycetes</taxon>
        <taxon>Micrococcales</taxon>
        <taxon>Promicromonosporaceae</taxon>
        <taxon>Promicromonospora</taxon>
    </lineage>
</organism>
<feature type="compositionally biased region" description="Basic and acidic residues" evidence="1">
    <location>
        <begin position="53"/>
        <end position="74"/>
    </location>
</feature>
<comment type="caution">
    <text evidence="2">The sequence shown here is derived from an EMBL/GenBank/DDBJ whole genome shotgun (WGS) entry which is preliminary data.</text>
</comment>
<dbReference type="EMBL" id="JACGWV010000001">
    <property type="protein sequence ID" value="MBA8808446.1"/>
    <property type="molecule type" value="Genomic_DNA"/>
</dbReference>
<feature type="compositionally biased region" description="Polar residues" evidence="1">
    <location>
        <begin position="33"/>
        <end position="43"/>
    </location>
</feature>
<evidence type="ECO:0000256" key="1">
    <source>
        <dbReference type="SAM" id="MobiDB-lite"/>
    </source>
</evidence>
<dbReference type="AlphaFoldDB" id="A0A7W3J8V6"/>
<protein>
    <submittedName>
        <fullName evidence="2">Uncharacterized protein</fullName>
    </submittedName>
</protein>
<evidence type="ECO:0000313" key="2">
    <source>
        <dbReference type="EMBL" id="MBA8808446.1"/>
    </source>
</evidence>
<name>A0A7W3J8V6_9MICO</name>
<feature type="compositionally biased region" description="Low complexity" evidence="1">
    <location>
        <begin position="75"/>
        <end position="86"/>
    </location>
</feature>
<sequence length="86" mass="8920">MSATSARSRARFSVATEPVLGRSSRARTDILVPSTSGSTQGQLDSGGKVPGNELDRASHPAADRPRRPRAERVRLPGAGAPGRAAT</sequence>
<keyword evidence="3" id="KW-1185">Reference proteome</keyword>
<gene>
    <name evidence="2" type="ORF">FHX71_002388</name>
</gene>
<evidence type="ECO:0000313" key="3">
    <source>
        <dbReference type="Proteomes" id="UP000540568"/>
    </source>
</evidence>
<feature type="region of interest" description="Disordered" evidence="1">
    <location>
        <begin position="1"/>
        <end position="86"/>
    </location>
</feature>